<sequence length="180" mass="20653">MQRTINYIICVLLVSVTLIGCSSEPSLQRYFVDNQETKNFLSQDLPISMLKIDESKLNETQKEAYKSVKRLNFLGYKISDTNVEEFNTELAKVKAILQNKKYNELIEFRDKGNKISVKYVGNDDEADEVILLGSSKDYGFAVVRILGNNMRPNKIYTLVEAMQHSNLDKSQFEGIADFFK</sequence>
<evidence type="ECO:0000313" key="1">
    <source>
        <dbReference type="EMBL" id="GAA4238983.1"/>
    </source>
</evidence>
<reference evidence="2" key="1">
    <citation type="journal article" date="2019" name="Int. J. Syst. Evol. Microbiol.">
        <title>The Global Catalogue of Microorganisms (GCM) 10K type strain sequencing project: providing services to taxonomists for standard genome sequencing and annotation.</title>
        <authorList>
            <consortium name="The Broad Institute Genomics Platform"/>
            <consortium name="The Broad Institute Genome Sequencing Center for Infectious Disease"/>
            <person name="Wu L."/>
            <person name="Ma J."/>
        </authorList>
    </citation>
    <scope>NUCLEOTIDE SEQUENCE [LARGE SCALE GENOMIC DNA]</scope>
    <source>
        <strain evidence="2">JCM 17630</strain>
    </source>
</reference>
<dbReference type="EMBL" id="BAABCA010000007">
    <property type="protein sequence ID" value="GAA4238983.1"/>
    <property type="molecule type" value="Genomic_DNA"/>
</dbReference>
<name>A0ABP8CGE2_9FLAO</name>
<dbReference type="RefSeq" id="WP_344789315.1">
    <property type="nucleotide sequence ID" value="NZ_BAABCA010000007.1"/>
</dbReference>
<comment type="caution">
    <text evidence="1">The sequence shown here is derived from an EMBL/GenBank/DDBJ whole genome shotgun (WGS) entry which is preliminary data.</text>
</comment>
<protein>
    <submittedName>
        <fullName evidence="1">DUF4252 domain-containing protein</fullName>
    </submittedName>
</protein>
<dbReference type="Pfam" id="PF14060">
    <property type="entry name" value="DUF4252"/>
    <property type="match status" value="1"/>
</dbReference>
<dbReference type="Proteomes" id="UP001501496">
    <property type="component" value="Unassembled WGS sequence"/>
</dbReference>
<dbReference type="PROSITE" id="PS51257">
    <property type="entry name" value="PROKAR_LIPOPROTEIN"/>
    <property type="match status" value="1"/>
</dbReference>
<gene>
    <name evidence="1" type="ORF">GCM10022291_31540</name>
</gene>
<evidence type="ECO:0000313" key="2">
    <source>
        <dbReference type="Proteomes" id="UP001501496"/>
    </source>
</evidence>
<proteinExistence type="predicted"/>
<accession>A0ABP8CGE2</accession>
<organism evidence="1 2">
    <name type="scientific">Postechiella marina</name>
    <dbReference type="NCBI Taxonomy" id="943941"/>
    <lineage>
        <taxon>Bacteria</taxon>
        <taxon>Pseudomonadati</taxon>
        <taxon>Bacteroidota</taxon>
        <taxon>Flavobacteriia</taxon>
        <taxon>Flavobacteriales</taxon>
        <taxon>Flavobacteriaceae</taxon>
        <taxon>Postechiella</taxon>
    </lineage>
</organism>
<keyword evidence="2" id="KW-1185">Reference proteome</keyword>
<dbReference type="InterPro" id="IPR025348">
    <property type="entry name" value="DUF4252"/>
</dbReference>